<keyword evidence="2" id="KW-1185">Reference proteome</keyword>
<sequence>MVVVMTSWYKRQCCSLIPAKSDSLPHAHAQDFKVKHSASSLLLLNKNVIGQKAQVHVIILFRNSDNHKFPQYHQRSSKSNKIGKIVSQMKKRRLGAFETSMSMVVKSTS</sequence>
<dbReference type="EMBL" id="BQNB010008848">
    <property type="protein sequence ID" value="GJS55142.1"/>
    <property type="molecule type" value="Genomic_DNA"/>
</dbReference>
<evidence type="ECO:0000313" key="1">
    <source>
        <dbReference type="EMBL" id="GJS55142.1"/>
    </source>
</evidence>
<comment type="caution">
    <text evidence="1">The sequence shown here is derived from an EMBL/GenBank/DDBJ whole genome shotgun (WGS) entry which is preliminary data.</text>
</comment>
<organism evidence="1 2">
    <name type="scientific">Tanacetum coccineum</name>
    <dbReference type="NCBI Taxonomy" id="301880"/>
    <lineage>
        <taxon>Eukaryota</taxon>
        <taxon>Viridiplantae</taxon>
        <taxon>Streptophyta</taxon>
        <taxon>Embryophyta</taxon>
        <taxon>Tracheophyta</taxon>
        <taxon>Spermatophyta</taxon>
        <taxon>Magnoliopsida</taxon>
        <taxon>eudicotyledons</taxon>
        <taxon>Gunneridae</taxon>
        <taxon>Pentapetalae</taxon>
        <taxon>asterids</taxon>
        <taxon>campanulids</taxon>
        <taxon>Asterales</taxon>
        <taxon>Asteraceae</taxon>
        <taxon>Asteroideae</taxon>
        <taxon>Anthemideae</taxon>
        <taxon>Anthemidinae</taxon>
        <taxon>Tanacetum</taxon>
    </lineage>
</organism>
<protein>
    <submittedName>
        <fullName evidence="1">Uncharacterized protein</fullName>
    </submittedName>
</protein>
<evidence type="ECO:0000313" key="2">
    <source>
        <dbReference type="Proteomes" id="UP001151760"/>
    </source>
</evidence>
<accession>A0ABQ4WQH3</accession>
<reference evidence="1" key="2">
    <citation type="submission" date="2022-01" db="EMBL/GenBank/DDBJ databases">
        <authorList>
            <person name="Yamashiro T."/>
            <person name="Shiraishi A."/>
            <person name="Satake H."/>
            <person name="Nakayama K."/>
        </authorList>
    </citation>
    <scope>NUCLEOTIDE SEQUENCE</scope>
</reference>
<name>A0ABQ4WQH3_9ASTR</name>
<reference evidence="1" key="1">
    <citation type="journal article" date="2022" name="Int. J. Mol. Sci.">
        <title>Draft Genome of Tanacetum Coccineum: Genomic Comparison of Closely Related Tanacetum-Family Plants.</title>
        <authorList>
            <person name="Yamashiro T."/>
            <person name="Shiraishi A."/>
            <person name="Nakayama K."/>
            <person name="Satake H."/>
        </authorList>
    </citation>
    <scope>NUCLEOTIDE SEQUENCE</scope>
</reference>
<dbReference type="Proteomes" id="UP001151760">
    <property type="component" value="Unassembled WGS sequence"/>
</dbReference>
<proteinExistence type="predicted"/>
<gene>
    <name evidence="1" type="ORF">Tco_0628504</name>
</gene>